<dbReference type="GO" id="GO:0009654">
    <property type="term" value="C:photosystem II oxygen evolving complex"/>
    <property type="evidence" value="ECO:0007669"/>
    <property type="project" value="InterPro"/>
</dbReference>
<dbReference type="PRINTS" id="PR00056">
    <property type="entry name" value="HSFDOMAIN"/>
</dbReference>
<keyword evidence="6" id="KW-0238">DNA-binding</keyword>
<evidence type="ECO:0000256" key="7">
    <source>
        <dbReference type="ARBA" id="ARBA00023163"/>
    </source>
</evidence>
<sequence length="719" mass="75036">MNTRRGGSYAASAAAAEAKESRNAPPPFLTKTYDLVDDPSTDHTIAWGADGQSFIVWKPAEFARDLLPMHFKHNNFSSFVRQLNTYGFRKVDPDRWEFANEHFLRTQRDLLGEIHRRKPTGGERRRSGASGSAPAADDDRQQLIEVGHYGLQQEVEQLKRDKNVLMQEVIRLRQQQQESGDQMLDLQERLDLQEQRQQQMLGFLATAMQHPGLVQHLVASTPMIKRIDNGRRRKKRKGASDSDSDGMESPGDNAQALSLAQPHQSLADLAQAFMSMLSTQDRQQRSGSRRGGRDGAGGSGSRRGGGPIIEEAPASSGGAAGAGAGGFGVPPTFTAVPAVASPPGMAGGGGAGLNLGGRGGGVAPMVPLPGMAAPSAAAAAAFAAAGGIPDFLGGGMGGGVPLPVPLPSPGGGVPVVAAVPAVPTATEPIVELPELDGLDLGPVDLDLADMLSPVGPPADLLLPAGSQAGEDSLGSDFWQNVLASPAGSVGGPARCSKARHTSWRVCSSGGEQAHNGSGSGGDSGTAASRLPPQAFDRQTYVNAEGFAFDYPAGWVVAFDRTGSSGNGAVIVVGDFRQLITVSVFRTTTIPELVVRQGLTEEAGYGICVEPQARADGTMRFDLLKSALVPAAPGSSNAAASAYQFEFSIESCAGEIEEGLGGKLACLSFGSRIPSQRRRHIGRCVVAANGRAYSLNASSPEDRWPAVGPLVQAVVDTFRA</sequence>
<feature type="region of interest" description="Disordered" evidence="11">
    <location>
        <begin position="224"/>
        <end position="254"/>
    </location>
</feature>
<evidence type="ECO:0000256" key="3">
    <source>
        <dbReference type="ARBA" id="ARBA00022553"/>
    </source>
</evidence>
<feature type="compositionally biased region" description="Gly residues" evidence="11">
    <location>
        <begin position="294"/>
        <end position="307"/>
    </location>
</feature>
<keyword evidence="14" id="KW-1185">Reference proteome</keyword>
<keyword evidence="10" id="KW-0175">Coiled coil</keyword>
<keyword evidence="3" id="KW-0597">Phosphoprotein</keyword>
<dbReference type="GO" id="GO:0015979">
    <property type="term" value="P:photosynthesis"/>
    <property type="evidence" value="ECO:0007669"/>
    <property type="project" value="InterPro"/>
</dbReference>
<feature type="domain" description="HSF-type DNA-binding" evidence="12">
    <location>
        <begin position="67"/>
        <end position="91"/>
    </location>
</feature>
<dbReference type="SUPFAM" id="SSF55724">
    <property type="entry name" value="Mog1p/PsbP-like"/>
    <property type="match status" value="1"/>
</dbReference>
<evidence type="ECO:0000256" key="5">
    <source>
        <dbReference type="ARBA" id="ARBA00023016"/>
    </source>
</evidence>
<comment type="subcellular location">
    <subcellularLocation>
        <location evidence="1">Nucleus</location>
    </subcellularLocation>
</comment>
<dbReference type="InterPro" id="IPR000232">
    <property type="entry name" value="HSF_DNA-bd"/>
</dbReference>
<evidence type="ECO:0000256" key="2">
    <source>
        <dbReference type="ARBA" id="ARBA00011233"/>
    </source>
</evidence>
<comment type="caution">
    <text evidence="13">The sequence shown here is derived from an EMBL/GenBank/DDBJ whole genome shotgun (WGS) entry which is preliminary data.</text>
</comment>
<dbReference type="InterPro" id="IPR036388">
    <property type="entry name" value="WH-like_DNA-bd_sf"/>
</dbReference>
<comment type="similarity">
    <text evidence="9">Belongs to the HSF family.</text>
</comment>
<evidence type="ECO:0000256" key="11">
    <source>
        <dbReference type="SAM" id="MobiDB-lite"/>
    </source>
</evidence>
<evidence type="ECO:0000313" key="13">
    <source>
        <dbReference type="EMBL" id="PSC70225.1"/>
    </source>
</evidence>
<dbReference type="SUPFAM" id="SSF46785">
    <property type="entry name" value="Winged helix' DNA-binding domain"/>
    <property type="match status" value="1"/>
</dbReference>
<feature type="region of interest" description="Disordered" evidence="11">
    <location>
        <begin position="506"/>
        <end position="530"/>
    </location>
</feature>
<gene>
    <name evidence="13" type="ORF">C2E20_6402</name>
</gene>
<dbReference type="Proteomes" id="UP000239649">
    <property type="component" value="Unassembled WGS sequence"/>
</dbReference>
<dbReference type="Pfam" id="PF00447">
    <property type="entry name" value="HSF_DNA-bind"/>
    <property type="match status" value="1"/>
</dbReference>
<dbReference type="EMBL" id="LHPF02000021">
    <property type="protein sequence ID" value="PSC70225.1"/>
    <property type="molecule type" value="Genomic_DNA"/>
</dbReference>
<feature type="compositionally biased region" description="Basic and acidic residues" evidence="11">
    <location>
        <begin position="113"/>
        <end position="126"/>
    </location>
</feature>
<feature type="region of interest" description="Disordered" evidence="11">
    <location>
        <begin position="1"/>
        <end position="26"/>
    </location>
</feature>
<evidence type="ECO:0000256" key="1">
    <source>
        <dbReference type="ARBA" id="ARBA00004123"/>
    </source>
</evidence>
<dbReference type="Gene3D" id="1.10.10.10">
    <property type="entry name" value="Winged helix-like DNA-binding domain superfamily/Winged helix DNA-binding domain"/>
    <property type="match status" value="1"/>
</dbReference>
<feature type="region of interest" description="Disordered" evidence="11">
    <location>
        <begin position="113"/>
        <end position="140"/>
    </location>
</feature>
<evidence type="ECO:0000256" key="6">
    <source>
        <dbReference type="ARBA" id="ARBA00023125"/>
    </source>
</evidence>
<organism evidence="13 14">
    <name type="scientific">Micractinium conductrix</name>
    <dbReference type="NCBI Taxonomy" id="554055"/>
    <lineage>
        <taxon>Eukaryota</taxon>
        <taxon>Viridiplantae</taxon>
        <taxon>Chlorophyta</taxon>
        <taxon>core chlorophytes</taxon>
        <taxon>Trebouxiophyceae</taxon>
        <taxon>Chlorellales</taxon>
        <taxon>Chlorellaceae</taxon>
        <taxon>Chlorella clade</taxon>
        <taxon>Micractinium</taxon>
    </lineage>
</organism>
<evidence type="ECO:0000313" key="14">
    <source>
        <dbReference type="Proteomes" id="UP000239649"/>
    </source>
</evidence>
<name>A0A2P6V811_9CHLO</name>
<dbReference type="PROSITE" id="PS00434">
    <property type="entry name" value="HSF_DOMAIN"/>
    <property type="match status" value="1"/>
</dbReference>
<dbReference type="GO" id="GO:0005509">
    <property type="term" value="F:calcium ion binding"/>
    <property type="evidence" value="ECO:0007669"/>
    <property type="project" value="InterPro"/>
</dbReference>
<evidence type="ECO:0000256" key="10">
    <source>
        <dbReference type="SAM" id="Coils"/>
    </source>
</evidence>
<keyword evidence="7" id="KW-0804">Transcription</keyword>
<dbReference type="STRING" id="554055.A0A2P6V811"/>
<proteinExistence type="inferred from homology"/>
<dbReference type="InterPro" id="IPR016123">
    <property type="entry name" value="Mog1/PsbP_a/b/a-sand"/>
</dbReference>
<feature type="region of interest" description="Disordered" evidence="11">
    <location>
        <begin position="277"/>
        <end position="323"/>
    </location>
</feature>
<dbReference type="PANTHER" id="PTHR10015">
    <property type="entry name" value="HEAT SHOCK TRANSCRIPTION FACTOR"/>
    <property type="match status" value="1"/>
</dbReference>
<dbReference type="GO" id="GO:0003700">
    <property type="term" value="F:DNA-binding transcription factor activity"/>
    <property type="evidence" value="ECO:0007669"/>
    <property type="project" value="InterPro"/>
</dbReference>
<dbReference type="AlphaFoldDB" id="A0A2P6V811"/>
<keyword evidence="4" id="KW-0805">Transcription regulation</keyword>
<dbReference type="FunFam" id="1.10.10.10:FF:000037">
    <property type="entry name" value="Heat stress transcription factor B-4"/>
    <property type="match status" value="1"/>
</dbReference>
<dbReference type="InterPro" id="IPR002683">
    <property type="entry name" value="PsbP_C"/>
</dbReference>
<evidence type="ECO:0000256" key="9">
    <source>
        <dbReference type="RuleBase" id="RU004020"/>
    </source>
</evidence>
<dbReference type="OrthoDB" id="506382at2759"/>
<comment type="subunit">
    <text evidence="2">Homotrimer.</text>
</comment>
<dbReference type="GO" id="GO:0043565">
    <property type="term" value="F:sequence-specific DNA binding"/>
    <property type="evidence" value="ECO:0007669"/>
    <property type="project" value="InterPro"/>
</dbReference>
<dbReference type="GO" id="GO:0005634">
    <property type="term" value="C:nucleus"/>
    <property type="evidence" value="ECO:0007669"/>
    <property type="project" value="UniProtKB-SubCell"/>
</dbReference>
<evidence type="ECO:0000256" key="8">
    <source>
        <dbReference type="ARBA" id="ARBA00023242"/>
    </source>
</evidence>
<protein>
    <submittedName>
        <fullName evidence="13">Heat shock factor HSF8</fullName>
    </submittedName>
</protein>
<accession>A0A2P6V811</accession>
<dbReference type="InterPro" id="IPR036390">
    <property type="entry name" value="WH_DNA-bd_sf"/>
</dbReference>
<dbReference type="SMART" id="SM00415">
    <property type="entry name" value="HSF"/>
    <property type="match status" value="1"/>
</dbReference>
<evidence type="ECO:0000259" key="12">
    <source>
        <dbReference type="PROSITE" id="PS00434"/>
    </source>
</evidence>
<keyword evidence="8" id="KW-0539">Nucleus</keyword>
<dbReference type="GO" id="GO:0019898">
    <property type="term" value="C:extrinsic component of membrane"/>
    <property type="evidence" value="ECO:0007669"/>
    <property type="project" value="InterPro"/>
</dbReference>
<reference evidence="13 14" key="1">
    <citation type="journal article" date="2018" name="Plant J.">
        <title>Genome sequences of Chlorella sorokiniana UTEX 1602 and Micractinium conductrix SAG 241.80: implications to maltose excretion by a green alga.</title>
        <authorList>
            <person name="Arriola M.B."/>
            <person name="Velmurugan N."/>
            <person name="Zhang Y."/>
            <person name="Plunkett M.H."/>
            <person name="Hondzo H."/>
            <person name="Barney B.M."/>
        </authorList>
    </citation>
    <scope>NUCLEOTIDE SEQUENCE [LARGE SCALE GENOMIC DNA]</scope>
    <source>
        <strain evidence="13 14">SAG 241.80</strain>
    </source>
</reference>
<keyword evidence="5 13" id="KW-0346">Stress response</keyword>
<dbReference type="Pfam" id="PF01789">
    <property type="entry name" value="PsbP"/>
    <property type="match status" value="1"/>
</dbReference>
<dbReference type="PANTHER" id="PTHR10015:SF427">
    <property type="entry name" value="HEAT SHOCK FACTOR PROTEIN"/>
    <property type="match status" value="1"/>
</dbReference>
<evidence type="ECO:0000256" key="4">
    <source>
        <dbReference type="ARBA" id="ARBA00023015"/>
    </source>
</evidence>
<dbReference type="Gene3D" id="3.40.1000.10">
    <property type="entry name" value="Mog1/PsbP, alpha/beta/alpha sandwich"/>
    <property type="match status" value="1"/>
</dbReference>
<feature type="coiled-coil region" evidence="10">
    <location>
        <begin position="148"/>
        <end position="175"/>
    </location>
</feature>